<keyword evidence="1" id="KW-0812">Transmembrane</keyword>
<evidence type="ECO:0000256" key="1">
    <source>
        <dbReference type="SAM" id="Phobius"/>
    </source>
</evidence>
<dbReference type="EMBL" id="JCNZ01000015">
    <property type="protein sequence ID" value="EWF84169.1"/>
    <property type="molecule type" value="Genomic_DNA"/>
</dbReference>
<protein>
    <submittedName>
        <fullName evidence="2">Uncharacterized protein</fullName>
    </submittedName>
</protein>
<evidence type="ECO:0000313" key="2">
    <source>
        <dbReference type="EMBL" id="EWF84169.1"/>
    </source>
</evidence>
<dbReference type="AlphaFoldDB" id="A0A7H5A4S6"/>
<reference evidence="2 3" key="1">
    <citation type="submission" date="2014-01" db="EMBL/GenBank/DDBJ databases">
        <title>The Genome Sequence of Klebsiella oxytoca MGH 27.</title>
        <authorList>
            <consortium name="The Broad Institute Genomics Platform"/>
            <consortium name="The Broad Institute Genome Sequencing Center for Infectious Disease"/>
            <person name="Murphy C."/>
            <person name="Cosimi L."/>
            <person name="Cerqueira G."/>
            <person name="Feldgarden M."/>
            <person name="Earl A."/>
            <person name="Hung D."/>
            <person name="Onderdonk A.B."/>
            <person name="Ferraro M.J."/>
            <person name="Hooper D."/>
            <person name="Dekker J."/>
            <person name="O'Brien T."/>
            <person name="Huang S."/>
            <person name="Quan V."/>
            <person name="Ernst C."/>
            <person name="Delaney M."/>
            <person name="DuBois A."/>
            <person name="Kim D.S."/>
            <person name="Young S.K."/>
            <person name="Zeng Q."/>
            <person name="Gargeya S."/>
            <person name="Fitzgerald M."/>
            <person name="Abouelleil A."/>
            <person name="Alvarado L."/>
            <person name="Berlin A.M."/>
            <person name="Chapman S.B."/>
            <person name="Gainer-Dewar J."/>
            <person name="Goldberg J."/>
            <person name="Gnerre S."/>
            <person name="Griggs A."/>
            <person name="Gujja S."/>
            <person name="Hansen M."/>
            <person name="Howarth C."/>
            <person name="Imamovic A."/>
            <person name="Ireland A."/>
            <person name="Larimer J."/>
            <person name="McCowan C."/>
            <person name="Murphy C."/>
            <person name="Pearson M."/>
            <person name="Poon T.W."/>
            <person name="Priest M."/>
            <person name="Roberts A."/>
            <person name="Saif S."/>
            <person name="Shea T."/>
            <person name="Sykes S."/>
            <person name="Wortman J."/>
            <person name="Nusbaum C."/>
            <person name="Birren B."/>
        </authorList>
    </citation>
    <scope>NUCLEOTIDE SEQUENCE [LARGE SCALE GENOMIC DNA]</scope>
    <source>
        <strain evidence="2 3">MGH 27</strain>
    </source>
</reference>
<gene>
    <name evidence="2" type="ORF">L373_04201</name>
</gene>
<keyword evidence="1" id="KW-1133">Transmembrane helix</keyword>
<keyword evidence="1" id="KW-0472">Membrane</keyword>
<name>A0A7H5A4S6_9ENTR</name>
<feature type="transmembrane region" description="Helical" evidence="1">
    <location>
        <begin position="7"/>
        <end position="30"/>
    </location>
</feature>
<proteinExistence type="predicted"/>
<evidence type="ECO:0000313" key="3">
    <source>
        <dbReference type="Proteomes" id="UP000020202"/>
    </source>
</evidence>
<sequence>MVSMHRIMSALVGVTVVALMLIVMFGWPYFVRTTTEYILSIW</sequence>
<comment type="caution">
    <text evidence="2">The sequence shown here is derived from an EMBL/GenBank/DDBJ whole genome shotgun (WGS) entry which is preliminary data.</text>
</comment>
<dbReference type="Proteomes" id="UP000020202">
    <property type="component" value="Unassembled WGS sequence"/>
</dbReference>
<organism evidence="2 3">
    <name type="scientific">Klebsiella michiganensis</name>
    <dbReference type="NCBI Taxonomy" id="1134687"/>
    <lineage>
        <taxon>Bacteria</taxon>
        <taxon>Pseudomonadati</taxon>
        <taxon>Pseudomonadota</taxon>
        <taxon>Gammaproteobacteria</taxon>
        <taxon>Enterobacterales</taxon>
        <taxon>Enterobacteriaceae</taxon>
        <taxon>Klebsiella/Raoultella group</taxon>
        <taxon>Klebsiella</taxon>
    </lineage>
</organism>
<accession>A0A7H5A4S6</accession>